<accession>A0AAJ0BU57</accession>
<organism evidence="2 3">
    <name type="scientific">Phialemonium atrogriseum</name>
    <dbReference type="NCBI Taxonomy" id="1093897"/>
    <lineage>
        <taxon>Eukaryota</taxon>
        <taxon>Fungi</taxon>
        <taxon>Dikarya</taxon>
        <taxon>Ascomycota</taxon>
        <taxon>Pezizomycotina</taxon>
        <taxon>Sordariomycetes</taxon>
        <taxon>Sordariomycetidae</taxon>
        <taxon>Cephalothecales</taxon>
        <taxon>Cephalothecaceae</taxon>
        <taxon>Phialemonium</taxon>
    </lineage>
</organism>
<keyword evidence="3" id="KW-1185">Reference proteome</keyword>
<dbReference type="Proteomes" id="UP001244011">
    <property type="component" value="Unassembled WGS sequence"/>
</dbReference>
<name>A0AAJ0BU57_9PEZI</name>
<evidence type="ECO:0000256" key="1">
    <source>
        <dbReference type="SAM" id="MobiDB-lite"/>
    </source>
</evidence>
<dbReference type="RefSeq" id="XP_060280563.1">
    <property type="nucleotide sequence ID" value="XM_060431849.1"/>
</dbReference>
<proteinExistence type="predicted"/>
<gene>
    <name evidence="2" type="ORF">QBC33DRAFT_595745</name>
</gene>
<dbReference type="AlphaFoldDB" id="A0AAJ0BU57"/>
<dbReference type="EMBL" id="MU839021">
    <property type="protein sequence ID" value="KAK1764350.1"/>
    <property type="molecule type" value="Genomic_DNA"/>
</dbReference>
<dbReference type="GeneID" id="85315036"/>
<protein>
    <submittedName>
        <fullName evidence="2">Uncharacterized protein</fullName>
    </submittedName>
</protein>
<evidence type="ECO:0000313" key="3">
    <source>
        <dbReference type="Proteomes" id="UP001244011"/>
    </source>
</evidence>
<evidence type="ECO:0000313" key="2">
    <source>
        <dbReference type="EMBL" id="KAK1764350.1"/>
    </source>
</evidence>
<comment type="caution">
    <text evidence="2">The sequence shown here is derived from an EMBL/GenBank/DDBJ whole genome shotgun (WGS) entry which is preliminary data.</text>
</comment>
<sequence length="388" mass="42191">MACAYEEKEDADTYLDVVLVKETGGDDDDEGGIVLKVEHIINGTNLGGEEQPKDLINKDLGKDRLTVKCDKVEIVHGSMVVGGSPATLVVFQFAFVPRARTARFKSAEIILKFSVGEVYAITHEHTFVIMKSTKTHEVSHNVSPSIEAKDTLTLADHARIQGNKRTLLDRSGQKRPSNSVIWSLSENGDTESGIPHLLQTALLLRRAKPADGAFEPGFEAEISIRADVDSKTSAKEVGQAVKAFFTAGSKKGNDIVFNPLPPEKSHPPEKLQPPVNPQSLDRPKPPEMPQPHKIKTPEKAVAVTEKIQPIGREAPSVGADEAVAEKRMTFGLPKAVVLTPEVETLIADVEQEAAAIGADAETEPELQEQLALVRAEASFVKRRVDLEK</sequence>
<feature type="region of interest" description="Disordered" evidence="1">
    <location>
        <begin position="252"/>
        <end position="299"/>
    </location>
</feature>
<reference evidence="2" key="1">
    <citation type="submission" date="2023-06" db="EMBL/GenBank/DDBJ databases">
        <title>Genome-scale phylogeny and comparative genomics of the fungal order Sordariales.</title>
        <authorList>
            <consortium name="Lawrence Berkeley National Laboratory"/>
            <person name="Hensen N."/>
            <person name="Bonometti L."/>
            <person name="Westerberg I."/>
            <person name="Brannstrom I.O."/>
            <person name="Guillou S."/>
            <person name="Cros-Aarteil S."/>
            <person name="Calhoun S."/>
            <person name="Haridas S."/>
            <person name="Kuo A."/>
            <person name="Mondo S."/>
            <person name="Pangilinan J."/>
            <person name="Riley R."/>
            <person name="Labutti K."/>
            <person name="Andreopoulos B."/>
            <person name="Lipzen A."/>
            <person name="Chen C."/>
            <person name="Yanf M."/>
            <person name="Daum C."/>
            <person name="Ng V."/>
            <person name="Clum A."/>
            <person name="Steindorff A."/>
            <person name="Ohm R."/>
            <person name="Martin F."/>
            <person name="Silar P."/>
            <person name="Natvig D."/>
            <person name="Lalanne C."/>
            <person name="Gautier V."/>
            <person name="Ament-Velasquez S.L."/>
            <person name="Kruys A."/>
            <person name="Hutchinson M.I."/>
            <person name="Powell A.J."/>
            <person name="Barry K."/>
            <person name="Miller A.N."/>
            <person name="Grigoriev I.V."/>
            <person name="Debuchy R."/>
            <person name="Gladieux P."/>
            <person name="Thoren M.H."/>
            <person name="Johannesson H."/>
        </authorList>
    </citation>
    <scope>NUCLEOTIDE SEQUENCE</scope>
    <source>
        <strain evidence="2">8032-3</strain>
    </source>
</reference>